<organism evidence="2 3">
    <name type="scientific">Rhizobium loti</name>
    <name type="common">Mesorhizobium loti</name>
    <dbReference type="NCBI Taxonomy" id="381"/>
    <lineage>
        <taxon>Bacteria</taxon>
        <taxon>Pseudomonadati</taxon>
        <taxon>Pseudomonadota</taxon>
        <taxon>Alphaproteobacteria</taxon>
        <taxon>Hyphomicrobiales</taxon>
        <taxon>Phyllobacteriaceae</taxon>
        <taxon>Mesorhizobium</taxon>
    </lineage>
</organism>
<dbReference type="InterPro" id="IPR029058">
    <property type="entry name" value="AB_hydrolase_fold"/>
</dbReference>
<comment type="caution">
    <text evidence="2">The sequence shown here is derived from an EMBL/GenBank/DDBJ whole genome shotgun (WGS) entry which is preliminary data.</text>
</comment>
<protein>
    <recommendedName>
        <fullName evidence="1">Dienelactone hydrolase domain-containing protein</fullName>
    </recommendedName>
</protein>
<accession>A0A1A5IPF6</accession>
<gene>
    <name evidence="2" type="ORF">BAE39_08045</name>
</gene>
<dbReference type="RefSeq" id="WP_032931872.1">
    <property type="nucleotide sequence ID" value="NZ_LZTH01000001.1"/>
</dbReference>
<reference evidence="3" key="1">
    <citation type="submission" date="2016-06" db="EMBL/GenBank/DDBJ databases">
        <title>NZP2037 Pacbio-Illumina hybrid assembly.</title>
        <authorList>
            <person name="Ramsay J.P."/>
        </authorList>
    </citation>
    <scope>NUCLEOTIDE SEQUENCE [LARGE SCALE GENOMIC DNA]</scope>
    <source>
        <strain evidence="3">R7ANS::ICEMlSym2042</strain>
    </source>
</reference>
<feature type="domain" description="Dienelactone hydrolase" evidence="1">
    <location>
        <begin position="45"/>
        <end position="257"/>
    </location>
</feature>
<name>A0A1A5IPF6_RHILI</name>
<dbReference type="InterPro" id="IPR050261">
    <property type="entry name" value="FrsA_esterase"/>
</dbReference>
<dbReference type="OrthoDB" id="3647650at2"/>
<dbReference type="Proteomes" id="UP000093748">
    <property type="component" value="Unassembled WGS sequence"/>
</dbReference>
<dbReference type="Gene3D" id="3.40.50.1820">
    <property type="entry name" value="alpha/beta hydrolase"/>
    <property type="match status" value="1"/>
</dbReference>
<proteinExistence type="predicted"/>
<dbReference type="PANTHER" id="PTHR22946">
    <property type="entry name" value="DIENELACTONE HYDROLASE DOMAIN-CONTAINING PROTEIN-RELATED"/>
    <property type="match status" value="1"/>
</dbReference>
<dbReference type="GeneID" id="66681799"/>
<evidence type="ECO:0000259" key="1">
    <source>
        <dbReference type="Pfam" id="PF01738"/>
    </source>
</evidence>
<dbReference type="GO" id="GO:0016787">
    <property type="term" value="F:hydrolase activity"/>
    <property type="evidence" value="ECO:0007669"/>
    <property type="project" value="InterPro"/>
</dbReference>
<evidence type="ECO:0000313" key="3">
    <source>
        <dbReference type="Proteomes" id="UP000093748"/>
    </source>
</evidence>
<dbReference type="AlphaFoldDB" id="A0A1A5IPF6"/>
<dbReference type="EMBL" id="LZTJ01000001">
    <property type="protein sequence ID" value="OBP83416.1"/>
    <property type="molecule type" value="Genomic_DNA"/>
</dbReference>
<sequence length="263" mass="27822">MLNRRIVLKTALAASGGILMSETASGLSATPGQPLVYRDDGTDFSGRIVMPDGAVRGSLVYVPDWYGIYDYPLAEARRFASLGFAVMVADVYGAGVRITSDAQATQASQFLRDNPRTASRRLQAGVRAFRDVVPQAPFLAAVGFSLGGFCVLEMLTDAPLVHGAVILSGALGQPGGDYAAIETPIRFHHGTRDMVADVARVTKVLAWLEAKGCDCTLTLYAGARHAFTNPNLPSGGDGWLGYDARYAGEADAATESFLLSLKG</sequence>
<dbReference type="PANTHER" id="PTHR22946:SF0">
    <property type="entry name" value="DIENELACTONE HYDROLASE DOMAIN-CONTAINING PROTEIN"/>
    <property type="match status" value="1"/>
</dbReference>
<evidence type="ECO:0000313" key="2">
    <source>
        <dbReference type="EMBL" id="OBP83416.1"/>
    </source>
</evidence>
<dbReference type="SUPFAM" id="SSF53474">
    <property type="entry name" value="alpha/beta-Hydrolases"/>
    <property type="match status" value="1"/>
</dbReference>
<dbReference type="InterPro" id="IPR002925">
    <property type="entry name" value="Dienelactn_hydro"/>
</dbReference>
<dbReference type="Pfam" id="PF01738">
    <property type="entry name" value="DLH"/>
    <property type="match status" value="1"/>
</dbReference>